<comment type="caution">
    <text evidence="1">The sequence shown here is derived from an EMBL/GenBank/DDBJ whole genome shotgun (WGS) entry which is preliminary data.</text>
</comment>
<keyword evidence="2" id="KW-1185">Reference proteome</keyword>
<proteinExistence type="predicted"/>
<evidence type="ECO:0000313" key="2">
    <source>
        <dbReference type="Proteomes" id="UP000639643"/>
    </source>
</evidence>
<gene>
    <name evidence="1" type="ORF">CMUS01_08930</name>
</gene>
<protein>
    <submittedName>
        <fullName evidence="1">Uncharacterized protein</fullName>
    </submittedName>
</protein>
<evidence type="ECO:0000313" key="1">
    <source>
        <dbReference type="EMBL" id="KAF6827595.1"/>
    </source>
</evidence>
<reference evidence="1" key="1">
    <citation type="journal article" date="2020" name="Phytopathology">
        <title>Genome Sequence Resources of Colletotrichum truncatum, C. plurivorum, C. musicola, and C. sojae: Four Species Pathogenic to Soybean (Glycine max).</title>
        <authorList>
            <person name="Rogerio F."/>
            <person name="Boufleur T.R."/>
            <person name="Ciampi-Guillardi M."/>
            <person name="Sukno S.A."/>
            <person name="Thon M.R."/>
            <person name="Massola Junior N.S."/>
            <person name="Baroncelli R."/>
        </authorList>
    </citation>
    <scope>NUCLEOTIDE SEQUENCE</scope>
    <source>
        <strain evidence="1">LFN0074</strain>
    </source>
</reference>
<dbReference type="AlphaFoldDB" id="A0A8H6KAJ9"/>
<sequence length="167" mass="19344">MYQDSDGWLQVPRHLLLVGIQVKERDPDKVHPVKQGRHVFKIYYRGTCELYTEELPEFIRVTPTWCDSERGYTGLTTPSKPTSLRHETIQHDLQLFHDFLDRASSQRTDLAKMGVHEGLLDYMDTRMKDGLGTFFPKVRALWCKANHLVLTVSIAFKGAGTYELFKD</sequence>
<accession>A0A8H6KAJ9</accession>
<organism evidence="1 2">
    <name type="scientific">Colletotrichum musicola</name>
    <dbReference type="NCBI Taxonomy" id="2175873"/>
    <lineage>
        <taxon>Eukaryota</taxon>
        <taxon>Fungi</taxon>
        <taxon>Dikarya</taxon>
        <taxon>Ascomycota</taxon>
        <taxon>Pezizomycotina</taxon>
        <taxon>Sordariomycetes</taxon>
        <taxon>Hypocreomycetidae</taxon>
        <taxon>Glomerellales</taxon>
        <taxon>Glomerellaceae</taxon>
        <taxon>Colletotrichum</taxon>
        <taxon>Colletotrichum orchidearum species complex</taxon>
    </lineage>
</organism>
<dbReference type="EMBL" id="WIGM01000363">
    <property type="protein sequence ID" value="KAF6827595.1"/>
    <property type="molecule type" value="Genomic_DNA"/>
</dbReference>
<name>A0A8H6KAJ9_9PEZI</name>
<dbReference type="Proteomes" id="UP000639643">
    <property type="component" value="Unassembled WGS sequence"/>
</dbReference>